<evidence type="ECO:0000313" key="10">
    <source>
        <dbReference type="RefSeq" id="XP_015873603.2"/>
    </source>
</evidence>
<evidence type="ECO:0000313" key="9">
    <source>
        <dbReference type="Proteomes" id="UP001652623"/>
    </source>
</evidence>
<protein>
    <recommendedName>
        <fullName evidence="6">Protein FAR1-RELATED SEQUENCE</fullName>
    </recommendedName>
</protein>
<evidence type="ECO:0000256" key="5">
    <source>
        <dbReference type="PROSITE-ProRule" id="PRU00325"/>
    </source>
</evidence>
<evidence type="ECO:0000256" key="3">
    <source>
        <dbReference type="ARBA" id="ARBA00022771"/>
    </source>
</evidence>
<comment type="subcellular location">
    <subcellularLocation>
        <location evidence="6">Nucleus</location>
    </subcellularLocation>
</comment>
<dbReference type="PROSITE" id="PS50966">
    <property type="entry name" value="ZF_SWIM"/>
    <property type="match status" value="1"/>
</dbReference>
<dbReference type="InterPro" id="IPR031052">
    <property type="entry name" value="FHY3/FAR1"/>
</dbReference>
<dbReference type="RefSeq" id="XP_015873603.2">
    <property type="nucleotide sequence ID" value="XM_016018117.4"/>
</dbReference>
<organism evidence="9 10">
    <name type="scientific">Ziziphus jujuba</name>
    <name type="common">Chinese jujube</name>
    <name type="synonym">Ziziphus sativa</name>
    <dbReference type="NCBI Taxonomy" id="326968"/>
    <lineage>
        <taxon>Eukaryota</taxon>
        <taxon>Viridiplantae</taxon>
        <taxon>Streptophyta</taxon>
        <taxon>Embryophyta</taxon>
        <taxon>Tracheophyta</taxon>
        <taxon>Spermatophyta</taxon>
        <taxon>Magnoliopsida</taxon>
        <taxon>eudicotyledons</taxon>
        <taxon>Gunneridae</taxon>
        <taxon>Pentapetalae</taxon>
        <taxon>rosids</taxon>
        <taxon>fabids</taxon>
        <taxon>Rosales</taxon>
        <taxon>Rhamnaceae</taxon>
        <taxon>Paliureae</taxon>
        <taxon>Ziziphus</taxon>
    </lineage>
</organism>
<keyword evidence="4 6" id="KW-0862">Zinc</keyword>
<dbReference type="KEGG" id="zju:107410665"/>
<sequence>MKGEPSVQPYIPQVADEHKPEVGQEFQTIEGAYAFYNRYAREAGFSVRLSNSRKRPGTGELIWKKIVCYKEGETNETYQKKFKYAVARSGERTRGIVRVGCKAKLTLVKRNPPLWTVSKFVEEHNHELATPSKVHLLRSHSRLSSAKETSVRRSSDENVSTSKKARVTGIEHGADTERDIRNCKAELYEGELREEVMQIDGETLIELFVLEREKNHGFYFGFEKDKEDRLVRCFWVDPYSRRSYTFFGDVVAFDTVYNTNKYGMIFAQFTGFNHHGQVTMLGCGLLCDETTESFVWLFNQWMNAMSKVVPQMIVTDQVPAISKAVAQVLPKTFQRYGLWHILYQFSEKINPLISVENYHLLRNIILNSETIEEFERSWRGKIQKNKLEDNDWLCQLYEERGRWVPIYVKHMFAAEVSSSQATESCHSFLERRISKKHSLMDFIIRFNRALQQQRYEELMADHYDINEQPLLQSMWPIEKQMARVYTRKVFQSFQDEIFESSACIINNLCEDEVSVSYAVQTFEECSSKSQKLVYNKLSDFVSCSCQQFEYKGIPCRHMLTYFRIKQFLQLPTQYILQRWTKGAKNGPLWEKSGGEIKSFQSRSLMSRHAKLSQLFSTVIDDASLTEEGTNVLLNMLEDIQSRVKKINMGNGVEHVSTR</sequence>
<proteinExistence type="inferred from homology"/>
<comment type="function">
    <text evidence="6">Putative transcription activator involved in regulating light control of development.</text>
</comment>
<name>A0A6P3ZJ13_ZIZJJ</name>
<evidence type="ECO:0000259" key="8">
    <source>
        <dbReference type="PROSITE" id="PS50966"/>
    </source>
</evidence>
<evidence type="ECO:0000256" key="4">
    <source>
        <dbReference type="ARBA" id="ARBA00022833"/>
    </source>
</evidence>
<comment type="similarity">
    <text evidence="1 6">Belongs to the FHY3/FAR1 family.</text>
</comment>
<dbReference type="RefSeq" id="XP_024926105.2">
    <property type="nucleotide sequence ID" value="XM_025070337.3"/>
</dbReference>
<evidence type="ECO:0000256" key="6">
    <source>
        <dbReference type="RuleBase" id="RU367018"/>
    </source>
</evidence>
<evidence type="ECO:0000313" key="11">
    <source>
        <dbReference type="RefSeq" id="XP_024926105.2"/>
    </source>
</evidence>
<accession>A0A6P3ZJ13</accession>
<keyword evidence="3 5" id="KW-0863">Zinc-finger</keyword>
<dbReference type="Proteomes" id="UP001652623">
    <property type="component" value="Chromosome 10"/>
</dbReference>
<dbReference type="Pfam" id="PF10551">
    <property type="entry name" value="MULE"/>
    <property type="match status" value="1"/>
</dbReference>
<dbReference type="GeneID" id="107410665"/>
<gene>
    <name evidence="10 11" type="primary">LOC107410665</name>
</gene>
<dbReference type="Pfam" id="PF03101">
    <property type="entry name" value="FAR1"/>
    <property type="match status" value="1"/>
</dbReference>
<dbReference type="AlphaFoldDB" id="A0A6P3ZJ13"/>
<keyword evidence="2 6" id="KW-0479">Metal-binding</keyword>
<dbReference type="PANTHER" id="PTHR31669:SF302">
    <property type="entry name" value="PROTEIN FAR1-RELATED SEQUENCE"/>
    <property type="match status" value="1"/>
</dbReference>
<dbReference type="InterPro" id="IPR018289">
    <property type="entry name" value="MULE_transposase_dom"/>
</dbReference>
<dbReference type="GO" id="GO:0008270">
    <property type="term" value="F:zinc ion binding"/>
    <property type="evidence" value="ECO:0007669"/>
    <property type="project" value="UniProtKB-UniRule"/>
</dbReference>
<evidence type="ECO:0000256" key="7">
    <source>
        <dbReference type="SAM" id="MobiDB-lite"/>
    </source>
</evidence>
<dbReference type="SMART" id="SM00575">
    <property type="entry name" value="ZnF_PMZ"/>
    <property type="match status" value="1"/>
</dbReference>
<feature type="region of interest" description="Disordered" evidence="7">
    <location>
        <begin position="145"/>
        <end position="166"/>
    </location>
</feature>
<dbReference type="PANTHER" id="PTHR31669">
    <property type="entry name" value="PROTEIN FAR1-RELATED SEQUENCE 10-RELATED"/>
    <property type="match status" value="1"/>
</dbReference>
<dbReference type="GO" id="GO:0006355">
    <property type="term" value="P:regulation of DNA-templated transcription"/>
    <property type="evidence" value="ECO:0007669"/>
    <property type="project" value="UniProtKB-UniRule"/>
</dbReference>
<evidence type="ECO:0000256" key="1">
    <source>
        <dbReference type="ARBA" id="ARBA00005889"/>
    </source>
</evidence>
<dbReference type="InterPro" id="IPR007527">
    <property type="entry name" value="Znf_SWIM"/>
</dbReference>
<dbReference type="Pfam" id="PF04434">
    <property type="entry name" value="SWIM"/>
    <property type="match status" value="1"/>
</dbReference>
<keyword evidence="9" id="KW-1185">Reference proteome</keyword>
<reference evidence="10 11" key="1">
    <citation type="submission" date="2025-05" db="UniProtKB">
        <authorList>
            <consortium name="RefSeq"/>
        </authorList>
    </citation>
    <scope>IDENTIFICATION</scope>
    <source>
        <tissue evidence="10 11">Seedling</tissue>
    </source>
</reference>
<dbReference type="GO" id="GO:0005634">
    <property type="term" value="C:nucleus"/>
    <property type="evidence" value="ECO:0007669"/>
    <property type="project" value="UniProtKB-SubCell"/>
</dbReference>
<keyword evidence="6" id="KW-0539">Nucleus</keyword>
<evidence type="ECO:0000256" key="2">
    <source>
        <dbReference type="ARBA" id="ARBA00022723"/>
    </source>
</evidence>
<feature type="domain" description="SWIM-type" evidence="8">
    <location>
        <begin position="534"/>
        <end position="566"/>
    </location>
</feature>
<dbReference type="InterPro" id="IPR006564">
    <property type="entry name" value="Znf_PMZ"/>
</dbReference>
<dbReference type="InterPro" id="IPR004330">
    <property type="entry name" value="FAR1_DNA_bnd_dom"/>
</dbReference>